<feature type="signal peptide" evidence="1">
    <location>
        <begin position="1"/>
        <end position="21"/>
    </location>
</feature>
<dbReference type="AlphaFoldDB" id="A0A914D208"/>
<feature type="chain" id="PRO_5037448752" evidence="1">
    <location>
        <begin position="22"/>
        <end position="95"/>
    </location>
</feature>
<evidence type="ECO:0000313" key="3">
    <source>
        <dbReference type="WBParaSite" id="ACRNAN_scaffold17625.g7431.t1"/>
    </source>
</evidence>
<protein>
    <submittedName>
        <fullName evidence="3">Uncharacterized protein</fullName>
    </submittedName>
</protein>
<keyword evidence="1" id="KW-0732">Signal</keyword>
<dbReference type="WBParaSite" id="ACRNAN_scaffold17625.g7431.t1">
    <property type="protein sequence ID" value="ACRNAN_scaffold17625.g7431.t1"/>
    <property type="gene ID" value="ACRNAN_scaffold17625.g7431"/>
</dbReference>
<sequence length="95" mass="10821">MFHPRNLILIAVFLTIGFAASIDDKVAHIEKFFSKWKPNDEAIVTHDLLIERPRNGTEHLRSKRSIPISQDYPISLNSGATRCWIPGYTGAHCEF</sequence>
<organism evidence="2 3">
    <name type="scientific">Acrobeloides nanus</name>
    <dbReference type="NCBI Taxonomy" id="290746"/>
    <lineage>
        <taxon>Eukaryota</taxon>
        <taxon>Metazoa</taxon>
        <taxon>Ecdysozoa</taxon>
        <taxon>Nematoda</taxon>
        <taxon>Chromadorea</taxon>
        <taxon>Rhabditida</taxon>
        <taxon>Tylenchina</taxon>
        <taxon>Cephalobomorpha</taxon>
        <taxon>Cephaloboidea</taxon>
        <taxon>Cephalobidae</taxon>
        <taxon>Acrobeloides</taxon>
    </lineage>
</organism>
<accession>A0A914D208</accession>
<proteinExistence type="predicted"/>
<name>A0A914D208_9BILA</name>
<reference evidence="3" key="1">
    <citation type="submission" date="2022-11" db="UniProtKB">
        <authorList>
            <consortium name="WormBaseParasite"/>
        </authorList>
    </citation>
    <scope>IDENTIFICATION</scope>
</reference>
<dbReference type="Proteomes" id="UP000887540">
    <property type="component" value="Unplaced"/>
</dbReference>
<keyword evidence="2" id="KW-1185">Reference proteome</keyword>
<evidence type="ECO:0000313" key="2">
    <source>
        <dbReference type="Proteomes" id="UP000887540"/>
    </source>
</evidence>
<evidence type="ECO:0000256" key="1">
    <source>
        <dbReference type="SAM" id="SignalP"/>
    </source>
</evidence>